<feature type="signal peptide" evidence="2">
    <location>
        <begin position="1"/>
        <end position="27"/>
    </location>
</feature>
<sequence>MARKRKFKGIKFSISLTAGAVSLVAVASGLVALSNYYQVTNFAKIETERQMDEATEYISEQIQAFIRPVLQSIDRLTREDPHLLYADDIRNRFLQVTVPTLNLNEHIRSIYIGYPNGDFSQVVSFTGKNEKSRKVYNANENAKFAFVTIRDDSANEKVRTTQPLLENGSPSQVGWARAADYDPRTRPWFGPAAKSPELQRTGPYVFKTSRLPGITFSKSMLGNDPGIIGVDLDLQTIRSFLRKLKVTPGSRVAITTANGLILAHSETTGVSISEQADGQDILSLMTLSEAGDNILNSVLRSSEEADSDAHVFVEGKEYLFRSIPLQLGATEAVDKRILLAVPWEEIAAAATKARNQSLIVALGLCVIVMLIALYLAKRLAKPIEALTAEANKISRLDLKDDVALNSRISEIHELMTATKAMKSVLGVFGKFVPKTLVKQLLHSGTGGELGGKRRDMVIMFCDIKDFTNIAEAAASEDLMRQLSDYLESQSNAILEHAGTIDKYIGDSIMAFWNAPLEDPEMEKNACLAVLAAREKLKAQNQQWQAAGDPVFVTRYGLHKGNVIVGNVGSTERLNYTVMGSEVNLASRLEGLNKVFGTEILASSSVQEAAGEEFLWRPVGRVAPKGVSKPVVIFELLGLQDTDNSESLQIAENWQAPFSSIRKGEWRAAAPLIEEFLRKWPNDGVAGHYLKRAKFYLENPEAVGDDTEFFDAK</sequence>
<keyword evidence="1" id="KW-0812">Transmembrane</keyword>
<feature type="transmembrane region" description="Helical" evidence="1">
    <location>
        <begin position="358"/>
        <end position="376"/>
    </location>
</feature>
<dbReference type="SUPFAM" id="SSF55073">
    <property type="entry name" value="Nucleotide cyclase"/>
    <property type="match status" value="1"/>
</dbReference>
<protein>
    <recommendedName>
        <fullName evidence="3">Guanylate cyclase domain-containing protein</fullName>
    </recommendedName>
</protein>
<keyword evidence="1" id="KW-1133">Transmembrane helix</keyword>
<evidence type="ECO:0000256" key="2">
    <source>
        <dbReference type="SAM" id="SignalP"/>
    </source>
</evidence>
<dbReference type="Gene3D" id="6.10.340.10">
    <property type="match status" value="1"/>
</dbReference>
<dbReference type="PANTHER" id="PTHR43081">
    <property type="entry name" value="ADENYLATE CYCLASE, TERMINAL-DIFFERENTIATION SPECIFIC-RELATED"/>
    <property type="match status" value="1"/>
</dbReference>
<evidence type="ECO:0000256" key="1">
    <source>
        <dbReference type="SAM" id="Phobius"/>
    </source>
</evidence>
<dbReference type="InterPro" id="IPR029151">
    <property type="entry name" value="Sensor-like_sf"/>
</dbReference>
<accession>A0ABY4WD50</accession>
<keyword evidence="5" id="KW-1185">Reference proteome</keyword>
<dbReference type="Gene3D" id="3.30.70.1230">
    <property type="entry name" value="Nucleotide cyclase"/>
    <property type="match status" value="1"/>
</dbReference>
<dbReference type="EMBL" id="CP098747">
    <property type="protein sequence ID" value="USG62561.1"/>
    <property type="molecule type" value="Genomic_DNA"/>
</dbReference>
<dbReference type="RefSeq" id="WP_251936432.1">
    <property type="nucleotide sequence ID" value="NZ_CP098747.1"/>
</dbReference>
<organism evidence="4 5">
    <name type="scientific">Sneathiella marina</name>
    <dbReference type="NCBI Taxonomy" id="2950108"/>
    <lineage>
        <taxon>Bacteria</taxon>
        <taxon>Pseudomonadati</taxon>
        <taxon>Pseudomonadota</taxon>
        <taxon>Alphaproteobacteria</taxon>
        <taxon>Sneathiellales</taxon>
        <taxon>Sneathiellaceae</taxon>
        <taxon>Sneathiella</taxon>
    </lineage>
</organism>
<dbReference type="Gene3D" id="3.30.450.20">
    <property type="entry name" value="PAS domain"/>
    <property type="match status" value="1"/>
</dbReference>
<feature type="domain" description="Guanylate cyclase" evidence="3">
    <location>
        <begin position="457"/>
        <end position="589"/>
    </location>
</feature>
<gene>
    <name evidence="4" type="ORF">NBZ79_06180</name>
</gene>
<evidence type="ECO:0000313" key="5">
    <source>
        <dbReference type="Proteomes" id="UP001056291"/>
    </source>
</evidence>
<dbReference type="Pfam" id="PF00211">
    <property type="entry name" value="Guanylate_cyc"/>
    <property type="match status" value="1"/>
</dbReference>
<feature type="chain" id="PRO_5046486419" description="Guanylate cyclase domain-containing protein" evidence="2">
    <location>
        <begin position="28"/>
        <end position="712"/>
    </location>
</feature>
<dbReference type="Proteomes" id="UP001056291">
    <property type="component" value="Chromosome"/>
</dbReference>
<dbReference type="InterPro" id="IPR029787">
    <property type="entry name" value="Nucleotide_cyclase"/>
</dbReference>
<dbReference type="CDD" id="cd07302">
    <property type="entry name" value="CHD"/>
    <property type="match status" value="1"/>
</dbReference>
<proteinExistence type="predicted"/>
<dbReference type="SUPFAM" id="SSF103190">
    <property type="entry name" value="Sensory domain-like"/>
    <property type="match status" value="1"/>
</dbReference>
<evidence type="ECO:0000313" key="4">
    <source>
        <dbReference type="EMBL" id="USG62561.1"/>
    </source>
</evidence>
<keyword evidence="2" id="KW-0732">Signal</keyword>
<evidence type="ECO:0000259" key="3">
    <source>
        <dbReference type="PROSITE" id="PS50125"/>
    </source>
</evidence>
<dbReference type="PANTHER" id="PTHR43081:SF1">
    <property type="entry name" value="ADENYLATE CYCLASE, TERMINAL-DIFFERENTIATION SPECIFIC"/>
    <property type="match status" value="1"/>
</dbReference>
<reference evidence="4" key="1">
    <citation type="submission" date="2022-06" db="EMBL/GenBank/DDBJ databases">
        <title>Sneathiella actinostolidae sp. nov., isolated from a sea anemonein the Western Pacific Ocean.</title>
        <authorList>
            <person name="Wei M.J."/>
        </authorList>
    </citation>
    <scope>NUCLEOTIDE SEQUENCE</scope>
    <source>
        <strain evidence="4">PHK-P5</strain>
    </source>
</reference>
<dbReference type="InterPro" id="IPR001054">
    <property type="entry name" value="A/G_cyclase"/>
</dbReference>
<dbReference type="InterPro" id="IPR050697">
    <property type="entry name" value="Adenylyl/Guanylyl_Cyclase_3/4"/>
</dbReference>
<keyword evidence="1" id="KW-0472">Membrane</keyword>
<name>A0ABY4WD50_9PROT</name>
<dbReference type="SMART" id="SM00044">
    <property type="entry name" value="CYCc"/>
    <property type="match status" value="1"/>
</dbReference>
<dbReference type="PROSITE" id="PS50125">
    <property type="entry name" value="GUANYLATE_CYCLASE_2"/>
    <property type="match status" value="1"/>
</dbReference>